<sequence>MELRWILASGRWLPGSLSFLRTQRRQRRPNAATDDDEQCSWRHGDDGGALVHDDGQPPVGFGAKQPVAEVALTLAKPREATAQGGTDQRGGAAPLEMVAAVEREDKRGESDSGDRGGRDLRG</sequence>
<gene>
    <name evidence="3" type="primary">P0406F06.22</name>
</gene>
<evidence type="ECO:0000259" key="2">
    <source>
        <dbReference type="Pfam" id="PF05754"/>
    </source>
</evidence>
<feature type="region of interest" description="Disordered" evidence="1">
    <location>
        <begin position="23"/>
        <end position="62"/>
    </location>
</feature>
<dbReference type="AlphaFoldDB" id="Q6ZF38"/>
<dbReference type="Proteomes" id="UP000000763">
    <property type="component" value="Chromosome 7"/>
</dbReference>
<feature type="compositionally biased region" description="Basic and acidic residues" evidence="1">
    <location>
        <begin position="101"/>
        <end position="122"/>
    </location>
</feature>
<feature type="domain" description="DUF834" evidence="2">
    <location>
        <begin position="46"/>
        <end position="91"/>
    </location>
</feature>
<proteinExistence type="predicted"/>
<dbReference type="Pfam" id="PF05754">
    <property type="entry name" value="DUF834"/>
    <property type="match status" value="1"/>
</dbReference>
<reference evidence="4" key="1">
    <citation type="journal article" date="2005" name="Nature">
        <title>The map-based sequence of the rice genome.</title>
        <authorList>
            <consortium name="International rice genome sequencing project (IRGSP)"/>
            <person name="Matsumoto T."/>
            <person name="Wu J."/>
            <person name="Kanamori H."/>
            <person name="Katayose Y."/>
            <person name="Fujisawa M."/>
            <person name="Namiki N."/>
            <person name="Mizuno H."/>
            <person name="Yamamoto K."/>
            <person name="Antonio B.A."/>
            <person name="Baba T."/>
            <person name="Sakata K."/>
            <person name="Nagamura Y."/>
            <person name="Aoki H."/>
            <person name="Arikawa K."/>
            <person name="Arita K."/>
            <person name="Bito T."/>
            <person name="Chiden Y."/>
            <person name="Fujitsuka N."/>
            <person name="Fukunaka R."/>
            <person name="Hamada M."/>
            <person name="Harada C."/>
            <person name="Hayashi A."/>
            <person name="Hijishita S."/>
            <person name="Honda M."/>
            <person name="Hosokawa S."/>
            <person name="Ichikawa Y."/>
            <person name="Idonuma A."/>
            <person name="Iijima M."/>
            <person name="Ikeda M."/>
            <person name="Ikeno M."/>
            <person name="Ito K."/>
            <person name="Ito S."/>
            <person name="Ito T."/>
            <person name="Ito Y."/>
            <person name="Ito Y."/>
            <person name="Iwabuchi A."/>
            <person name="Kamiya K."/>
            <person name="Karasawa W."/>
            <person name="Kurita K."/>
            <person name="Katagiri S."/>
            <person name="Kikuta A."/>
            <person name="Kobayashi H."/>
            <person name="Kobayashi N."/>
            <person name="Machita K."/>
            <person name="Maehara T."/>
            <person name="Masukawa M."/>
            <person name="Mizubayashi T."/>
            <person name="Mukai Y."/>
            <person name="Nagasaki H."/>
            <person name="Nagata Y."/>
            <person name="Naito S."/>
            <person name="Nakashima M."/>
            <person name="Nakama Y."/>
            <person name="Nakamichi Y."/>
            <person name="Nakamura M."/>
            <person name="Meguro A."/>
            <person name="Negishi M."/>
            <person name="Ohta I."/>
            <person name="Ohta T."/>
            <person name="Okamoto M."/>
            <person name="Ono N."/>
            <person name="Saji S."/>
            <person name="Sakaguchi M."/>
            <person name="Sakai K."/>
            <person name="Shibata M."/>
            <person name="Shimokawa T."/>
            <person name="Song J."/>
            <person name="Takazaki Y."/>
            <person name="Terasawa K."/>
            <person name="Tsugane M."/>
            <person name="Tsuji K."/>
            <person name="Ueda S."/>
            <person name="Waki K."/>
            <person name="Yamagata H."/>
            <person name="Yamamoto M."/>
            <person name="Yamamoto S."/>
            <person name="Yamane H."/>
            <person name="Yoshiki S."/>
            <person name="Yoshihara R."/>
            <person name="Yukawa K."/>
            <person name="Zhong H."/>
            <person name="Yano M."/>
            <person name="Yuan Q."/>
            <person name="Ouyang S."/>
            <person name="Liu J."/>
            <person name="Jones K.M."/>
            <person name="Gansberger K."/>
            <person name="Moffat K."/>
            <person name="Hill J."/>
            <person name="Bera J."/>
            <person name="Fadrosh D."/>
            <person name="Jin S."/>
            <person name="Johri S."/>
            <person name="Kim M."/>
            <person name="Overton L."/>
            <person name="Reardon M."/>
            <person name="Tsitrin T."/>
            <person name="Vuong H."/>
            <person name="Weaver B."/>
            <person name="Ciecko A."/>
            <person name="Tallon L."/>
            <person name="Jackson J."/>
            <person name="Pai G."/>
            <person name="Aken S.V."/>
            <person name="Utterback T."/>
            <person name="Reidmuller S."/>
            <person name="Feldblyum T."/>
            <person name="Hsiao J."/>
            <person name="Zismann V."/>
            <person name="Iobst S."/>
            <person name="de Vazeille A.R."/>
            <person name="Buell C.R."/>
            <person name="Ying K."/>
            <person name="Li Y."/>
            <person name="Lu T."/>
            <person name="Huang Y."/>
            <person name="Zhao Q."/>
            <person name="Feng Q."/>
            <person name="Zhang L."/>
            <person name="Zhu J."/>
            <person name="Weng Q."/>
            <person name="Mu J."/>
            <person name="Lu Y."/>
            <person name="Fan D."/>
            <person name="Liu Y."/>
            <person name="Guan J."/>
            <person name="Zhang Y."/>
            <person name="Yu S."/>
            <person name="Liu X."/>
            <person name="Zhang Y."/>
            <person name="Hong G."/>
            <person name="Han B."/>
            <person name="Choisne N."/>
            <person name="Demange N."/>
            <person name="Orjeda G."/>
            <person name="Samain S."/>
            <person name="Cattolico L."/>
            <person name="Pelletier E."/>
            <person name="Couloux A."/>
            <person name="Segurens B."/>
            <person name="Wincker P."/>
            <person name="D'Hont A."/>
            <person name="Scarpelli C."/>
            <person name="Weissenbach J."/>
            <person name="Salanoubat M."/>
            <person name="Quetier F."/>
            <person name="Yu Y."/>
            <person name="Kim H.R."/>
            <person name="Rambo T."/>
            <person name="Currie J."/>
            <person name="Collura K."/>
            <person name="Luo M."/>
            <person name="Yang T."/>
            <person name="Ammiraju J.S.S."/>
            <person name="Engler F."/>
            <person name="Soderlund C."/>
            <person name="Wing R.A."/>
            <person name="Palmer L.E."/>
            <person name="de la Bastide M."/>
            <person name="Spiegel L."/>
            <person name="Nascimento L."/>
            <person name="Zutavern T."/>
            <person name="O'Shaughnessy A."/>
            <person name="Dike S."/>
            <person name="Dedhia N."/>
            <person name="Preston R."/>
            <person name="Balija V."/>
            <person name="McCombie W.R."/>
            <person name="Chow T."/>
            <person name="Chen H."/>
            <person name="Chung M."/>
            <person name="Chen C."/>
            <person name="Shaw J."/>
            <person name="Wu H."/>
            <person name="Hsiao K."/>
            <person name="Chao Y."/>
            <person name="Chu M."/>
            <person name="Cheng C."/>
            <person name="Hour A."/>
            <person name="Lee P."/>
            <person name="Lin S."/>
            <person name="Lin Y."/>
            <person name="Liou J."/>
            <person name="Liu S."/>
            <person name="Hsing Y."/>
            <person name="Raghuvanshi S."/>
            <person name="Mohanty A."/>
            <person name="Bharti A.K."/>
            <person name="Gaur A."/>
            <person name="Gupta V."/>
            <person name="Kumar D."/>
            <person name="Ravi V."/>
            <person name="Vij S."/>
            <person name="Kapur A."/>
            <person name="Khurana P."/>
            <person name="Khurana P."/>
            <person name="Khurana J.P."/>
            <person name="Tyagi A.K."/>
            <person name="Gaikwad K."/>
            <person name="Singh A."/>
            <person name="Dalal V."/>
            <person name="Srivastava S."/>
            <person name="Dixit A."/>
            <person name="Pal A.K."/>
            <person name="Ghazi I.A."/>
            <person name="Yadav M."/>
            <person name="Pandit A."/>
            <person name="Bhargava A."/>
            <person name="Sureshbabu K."/>
            <person name="Batra K."/>
            <person name="Sharma T.R."/>
            <person name="Mohapatra T."/>
            <person name="Singh N.K."/>
            <person name="Messing J."/>
            <person name="Nelson A.B."/>
            <person name="Fuks G."/>
            <person name="Kavchok S."/>
            <person name="Keizer G."/>
            <person name="Linton E."/>
            <person name="Llaca V."/>
            <person name="Song R."/>
            <person name="Tanyolac B."/>
            <person name="Young S."/>
            <person name="Ho-Il K."/>
            <person name="Hahn J.H."/>
            <person name="Sangsakoo G."/>
            <person name="Vanavichit A."/>
            <person name="de Mattos Luiz.A.T."/>
            <person name="Zimmer P.D."/>
            <person name="Malone G."/>
            <person name="Dellagostin O."/>
            <person name="de Oliveira A.C."/>
            <person name="Bevan M."/>
            <person name="Bancroft I."/>
            <person name="Minx P."/>
            <person name="Cordum H."/>
            <person name="Wilson R."/>
            <person name="Cheng Z."/>
            <person name="Jin W."/>
            <person name="Jiang J."/>
            <person name="Leong S.A."/>
            <person name="Iwama H."/>
            <person name="Gojobori T."/>
            <person name="Itoh T."/>
            <person name="Niimura Y."/>
            <person name="Fujii Y."/>
            <person name="Habara T."/>
            <person name="Sakai H."/>
            <person name="Sato Y."/>
            <person name="Wilson G."/>
            <person name="Kumar K."/>
            <person name="McCouch S."/>
            <person name="Juretic N."/>
            <person name="Hoen D."/>
            <person name="Wright S."/>
            <person name="Bruskiewich R."/>
            <person name="Bureau T."/>
            <person name="Miyao A."/>
            <person name="Hirochika H."/>
            <person name="Nishikawa T."/>
            <person name="Kadowaki K."/>
            <person name="Sugiura M."/>
            <person name="Burr B."/>
            <person name="Sasaki T."/>
        </authorList>
    </citation>
    <scope>NUCLEOTIDE SEQUENCE [LARGE SCALE GENOMIC DNA]</scope>
    <source>
        <strain evidence="4">cv. Nipponbare</strain>
    </source>
</reference>
<dbReference type="EMBL" id="AP004270">
    <property type="protein sequence ID" value="BAC83385.1"/>
    <property type="molecule type" value="Genomic_DNA"/>
</dbReference>
<dbReference type="InterPro" id="IPR008552">
    <property type="entry name" value="DUF834"/>
</dbReference>
<evidence type="ECO:0000313" key="3">
    <source>
        <dbReference type="EMBL" id="BAC83385.1"/>
    </source>
</evidence>
<protein>
    <recommendedName>
        <fullName evidence="2">DUF834 domain-containing protein</fullName>
    </recommendedName>
</protein>
<organism evidence="3 4">
    <name type="scientific">Oryza sativa subsp. japonica</name>
    <name type="common">Rice</name>
    <dbReference type="NCBI Taxonomy" id="39947"/>
    <lineage>
        <taxon>Eukaryota</taxon>
        <taxon>Viridiplantae</taxon>
        <taxon>Streptophyta</taxon>
        <taxon>Embryophyta</taxon>
        <taxon>Tracheophyta</taxon>
        <taxon>Spermatophyta</taxon>
        <taxon>Magnoliopsida</taxon>
        <taxon>Liliopsida</taxon>
        <taxon>Poales</taxon>
        <taxon>Poaceae</taxon>
        <taxon>BOP clade</taxon>
        <taxon>Oryzoideae</taxon>
        <taxon>Oryzeae</taxon>
        <taxon>Oryzinae</taxon>
        <taxon>Oryza</taxon>
        <taxon>Oryza sativa</taxon>
    </lineage>
</organism>
<evidence type="ECO:0000313" key="4">
    <source>
        <dbReference type="Proteomes" id="UP000000763"/>
    </source>
</evidence>
<feature type="compositionally biased region" description="Basic and acidic residues" evidence="1">
    <location>
        <begin position="39"/>
        <end position="55"/>
    </location>
</feature>
<feature type="region of interest" description="Disordered" evidence="1">
    <location>
        <begin position="75"/>
        <end position="122"/>
    </location>
</feature>
<name>Q6ZF38_ORYSJ</name>
<evidence type="ECO:0000256" key="1">
    <source>
        <dbReference type="SAM" id="MobiDB-lite"/>
    </source>
</evidence>
<accession>Q6ZF38</accession>
<reference evidence="4" key="2">
    <citation type="journal article" date="2008" name="Nucleic Acids Res.">
        <title>The rice annotation project database (RAP-DB): 2008 update.</title>
        <authorList>
            <consortium name="The rice annotation project (RAP)"/>
        </authorList>
    </citation>
    <scope>GENOME REANNOTATION</scope>
    <source>
        <strain evidence="4">cv. Nipponbare</strain>
    </source>
</reference>